<dbReference type="CDD" id="cd18793">
    <property type="entry name" value="SF2_C_SNF"/>
    <property type="match status" value="1"/>
</dbReference>
<dbReference type="SMART" id="SM00490">
    <property type="entry name" value="HELICc"/>
    <property type="match status" value="1"/>
</dbReference>
<dbReference type="PROSITE" id="PS51192">
    <property type="entry name" value="HELICASE_ATP_BIND_1"/>
    <property type="match status" value="1"/>
</dbReference>
<feature type="compositionally biased region" description="Basic and acidic residues" evidence="2">
    <location>
        <begin position="41"/>
        <end position="52"/>
    </location>
</feature>
<dbReference type="PROSITE" id="PS51194">
    <property type="entry name" value="HELICASE_CTER"/>
    <property type="match status" value="1"/>
</dbReference>
<dbReference type="InterPro" id="IPR001650">
    <property type="entry name" value="Helicase_C-like"/>
</dbReference>
<evidence type="ECO:0000259" key="3">
    <source>
        <dbReference type="PROSITE" id="PS51192"/>
    </source>
</evidence>
<feature type="domain" description="Helicase ATP-binding" evidence="3">
    <location>
        <begin position="559"/>
        <end position="712"/>
    </location>
</feature>
<dbReference type="OrthoDB" id="9760715at2"/>
<dbReference type="SUPFAM" id="SSF52540">
    <property type="entry name" value="P-loop containing nucleoside triphosphate hydrolases"/>
    <property type="match status" value="2"/>
</dbReference>
<protein>
    <submittedName>
        <fullName evidence="5">DEAD/DEAH box helicase</fullName>
    </submittedName>
</protein>
<keyword evidence="6" id="KW-1185">Reference proteome</keyword>
<dbReference type="Pfam" id="PF00176">
    <property type="entry name" value="SNF2-rel_dom"/>
    <property type="match status" value="1"/>
</dbReference>
<feature type="domain" description="Helicase C-terminal" evidence="4">
    <location>
        <begin position="851"/>
        <end position="1006"/>
    </location>
</feature>
<accession>A0A411YCQ9</accession>
<keyword evidence="5" id="KW-0347">Helicase</keyword>
<dbReference type="AlphaFoldDB" id="A0A411YCQ9"/>
<dbReference type="Pfam" id="PF12419">
    <property type="entry name" value="DUF3670"/>
    <property type="match status" value="1"/>
</dbReference>
<dbReference type="GO" id="GO:0004386">
    <property type="term" value="F:helicase activity"/>
    <property type="evidence" value="ECO:0007669"/>
    <property type="project" value="UniProtKB-KW"/>
</dbReference>
<keyword evidence="1" id="KW-0378">Hydrolase</keyword>
<reference evidence="5 6" key="1">
    <citation type="submission" date="2019-01" db="EMBL/GenBank/DDBJ databases">
        <title>Egibacter rhizosphaerae EGI 80759T.</title>
        <authorList>
            <person name="Chen D.-D."/>
            <person name="Tian Y."/>
            <person name="Jiao J.-Y."/>
            <person name="Zhang X.-T."/>
            <person name="Zhang Y.-G."/>
            <person name="Zhang Y."/>
            <person name="Xiao M."/>
            <person name="Shu W.-S."/>
            <person name="Li W.-J."/>
        </authorList>
    </citation>
    <scope>NUCLEOTIDE SEQUENCE [LARGE SCALE GENOMIC DNA]</scope>
    <source>
        <strain evidence="5 6">EGI 80759</strain>
    </source>
</reference>
<name>A0A411YCQ9_9ACTN</name>
<dbReference type="Gene3D" id="3.40.50.10810">
    <property type="entry name" value="Tandem AAA-ATPase domain"/>
    <property type="match status" value="1"/>
</dbReference>
<dbReference type="CDD" id="cd18012">
    <property type="entry name" value="DEXQc_arch_SWI2_SNF2"/>
    <property type="match status" value="1"/>
</dbReference>
<evidence type="ECO:0000313" key="6">
    <source>
        <dbReference type="Proteomes" id="UP000291469"/>
    </source>
</evidence>
<dbReference type="GO" id="GO:0005524">
    <property type="term" value="F:ATP binding"/>
    <property type="evidence" value="ECO:0007669"/>
    <property type="project" value="InterPro"/>
</dbReference>
<dbReference type="Pfam" id="PF00271">
    <property type="entry name" value="Helicase_C"/>
    <property type="match status" value="1"/>
</dbReference>
<feature type="region of interest" description="Disordered" evidence="2">
    <location>
        <begin position="29"/>
        <end position="77"/>
    </location>
</feature>
<evidence type="ECO:0000259" key="4">
    <source>
        <dbReference type="PROSITE" id="PS51194"/>
    </source>
</evidence>
<dbReference type="InterPro" id="IPR038718">
    <property type="entry name" value="SNF2-like_sf"/>
</dbReference>
<proteinExistence type="predicted"/>
<dbReference type="InterPro" id="IPR049730">
    <property type="entry name" value="SNF2/RAD54-like_C"/>
</dbReference>
<evidence type="ECO:0000313" key="5">
    <source>
        <dbReference type="EMBL" id="QBI19021.1"/>
    </source>
</evidence>
<evidence type="ECO:0000256" key="2">
    <source>
        <dbReference type="SAM" id="MobiDB-lite"/>
    </source>
</evidence>
<dbReference type="Proteomes" id="UP000291469">
    <property type="component" value="Chromosome"/>
</dbReference>
<dbReference type="InterPro" id="IPR014001">
    <property type="entry name" value="Helicase_ATP-bd"/>
</dbReference>
<dbReference type="RefSeq" id="WP_131154018.1">
    <property type="nucleotide sequence ID" value="NZ_CP036402.1"/>
</dbReference>
<dbReference type="EMBL" id="CP036402">
    <property type="protein sequence ID" value="QBI19021.1"/>
    <property type="molecule type" value="Genomic_DNA"/>
</dbReference>
<dbReference type="InterPro" id="IPR027417">
    <property type="entry name" value="P-loop_NTPase"/>
</dbReference>
<dbReference type="KEGG" id="erz:ER308_05320"/>
<dbReference type="PANTHER" id="PTHR10799">
    <property type="entry name" value="SNF2/RAD54 HELICASE FAMILY"/>
    <property type="match status" value="1"/>
</dbReference>
<keyword evidence="5" id="KW-0067">ATP-binding</keyword>
<evidence type="ECO:0000256" key="1">
    <source>
        <dbReference type="ARBA" id="ARBA00022801"/>
    </source>
</evidence>
<organism evidence="5 6">
    <name type="scientific">Egibacter rhizosphaerae</name>
    <dbReference type="NCBI Taxonomy" id="1670831"/>
    <lineage>
        <taxon>Bacteria</taxon>
        <taxon>Bacillati</taxon>
        <taxon>Actinomycetota</taxon>
        <taxon>Nitriliruptoria</taxon>
        <taxon>Egibacterales</taxon>
        <taxon>Egibacteraceae</taxon>
        <taxon>Egibacter</taxon>
    </lineage>
</organism>
<keyword evidence="5" id="KW-0547">Nucleotide-binding</keyword>
<dbReference type="Gene3D" id="3.40.50.300">
    <property type="entry name" value="P-loop containing nucleotide triphosphate hydrolases"/>
    <property type="match status" value="1"/>
</dbReference>
<dbReference type="SMART" id="SM00487">
    <property type="entry name" value="DEXDc"/>
    <property type="match status" value="1"/>
</dbReference>
<dbReference type="InterPro" id="IPR000330">
    <property type="entry name" value="SNF2_N"/>
</dbReference>
<gene>
    <name evidence="5" type="ORF">ER308_05320</name>
</gene>
<sequence length="1039" mass="111733">MRADLQVTYLPAGLVPAWGQLLVYDAAPRGDSPLDTPSGEAPDRVDGADGSHADPTGASGPGASPSDLADAARTLGLPPGEPAHARLAVLHRDHGGVVPRAAEVAVRAIRLRDALPALLAVPADVGPLHRRRPDSLRAFALTARLAWRLVIGHRIVPSLALDEETGEVAGTWRALPTGDEDAETLLRRLVTVLPPAAHAVPRDGDDGVWRPDDLLAVFCDGVADLCAREGSADPREGRPRARILPWTARWEEALRDTSDPLVPLRDDAADLVAGVAGWHATVAADDAGVFTELRLVAPSDPEGDWVLHLGVRTETGAFLPADQVWASQDDEDDPGGLARQEVLLAGLGRCARVFPPLEQALAEAVPEAVTLDLEGAWEFLSEAAPLLEAAGVLVQLPDELATGHLRVRLRVGEEADEATDHAPELDAAEIPFRWEVVLGDEPLDEEEVAGLLAAQRPLVRWRDQWVRLDPEEAERIRGLSEPGTLLLGDALGLALSGAQPASGEGPAAGTEAEVVADGRVAELVRRLQEADRGPAEIREPVGFEGELRPYQQRGVAWLAGMGRLGFGAVLADDMGLGKTIQLIGYLLVRGGGPHLVVCPTSVVGNWERELRRFAPELPVTRHHGSDRPSALDEPNGVVLTTYGTLRRDVDLLEKVGWDVVTLDEAQHVKNPQTAGAKAVRRLQSGHTVVMTGTPLENRLAELWSLMDVTNPGLLGTRARFGRQFVTPIEKRRDATASLRLRRLVAPFILRREKTDPEVISDLPDKIERTVVCPLTPEQAEHYEREVSAAFETGGAVAADGSDMERRGRVLALLTKLKQVCNHPAQAYGTLDESGVDDLATRSGKLAVCRDLVRDALDSDEQVIIFTQYVAMGRILSEVLARDLDVDVPLLHGGVNATARDRMVARFQGEDGTSPVPVLVVSLRAGGTGLNLTAATQVIHYDRWWNPAVEDQATDRAHRIGQYHTVDVHKLVTAGTVEERVADLLESKRYLADSVVGAGEAWVTELGDDEIAELVALGSDADISEIDEDGTWSDALEATG</sequence>
<dbReference type="InterPro" id="IPR022138">
    <property type="entry name" value="DUF3670"/>
</dbReference>
<dbReference type="GO" id="GO:0016787">
    <property type="term" value="F:hydrolase activity"/>
    <property type="evidence" value="ECO:0007669"/>
    <property type="project" value="UniProtKB-KW"/>
</dbReference>